<sequence length="288" mass="32576">MTTNSSTSNYWELHAHSYLPSWNPWHPQNTNPNSNSSSCDDGILLSTSFTNASNHTSLNVEYGSSTLADINMVPTKENHLWNQVLFNMSYFGFRLRRDDGEKYFLETLSSKSLSSDVFEPACDNLKKLDNNNWEFTQSSSLQSLDKHLNGSFAEQERLTTNLSDLVTNCSIAPPEPQTMRDICVSQTQALKVKLGGRITVLQQIVSPFGKTDTASVLFEAVNYIKFLHEQIHVNTWVGLEKKDRTESKKLDLKSRGLCLVPISFIPEACHDNSGPNYWTPTHRGCLYR</sequence>
<dbReference type="InterPro" id="IPR045239">
    <property type="entry name" value="bHLH95_bHLH"/>
</dbReference>
<gene>
    <name evidence="7" type="ORF">QJS04_geneDACA018904</name>
</gene>
<dbReference type="GO" id="GO:0000981">
    <property type="term" value="F:DNA-binding transcription factor activity, RNA polymerase II-specific"/>
    <property type="evidence" value="ECO:0007669"/>
    <property type="project" value="TreeGrafter"/>
</dbReference>
<comment type="subcellular location">
    <subcellularLocation>
        <location evidence="1">Nucleus</location>
    </subcellularLocation>
</comment>
<evidence type="ECO:0000256" key="1">
    <source>
        <dbReference type="ARBA" id="ARBA00004123"/>
    </source>
</evidence>
<dbReference type="GO" id="GO:0046983">
    <property type="term" value="F:protein dimerization activity"/>
    <property type="evidence" value="ECO:0007669"/>
    <property type="project" value="InterPro"/>
</dbReference>
<dbReference type="CDD" id="cd11393">
    <property type="entry name" value="bHLH_AtbHLH_like"/>
    <property type="match status" value="1"/>
</dbReference>
<dbReference type="InterPro" id="IPR036638">
    <property type="entry name" value="HLH_DNA-bd_sf"/>
</dbReference>
<reference evidence="7" key="1">
    <citation type="journal article" date="2023" name="Nat. Commun.">
        <title>Diploid and tetraploid genomes of Acorus and the evolution of monocots.</title>
        <authorList>
            <person name="Ma L."/>
            <person name="Liu K.W."/>
            <person name="Li Z."/>
            <person name="Hsiao Y.Y."/>
            <person name="Qi Y."/>
            <person name="Fu T."/>
            <person name="Tang G.D."/>
            <person name="Zhang D."/>
            <person name="Sun W.H."/>
            <person name="Liu D.K."/>
            <person name="Li Y."/>
            <person name="Chen G.Z."/>
            <person name="Liu X.D."/>
            <person name="Liao X.Y."/>
            <person name="Jiang Y.T."/>
            <person name="Yu X."/>
            <person name="Hao Y."/>
            <person name="Huang J."/>
            <person name="Zhao X.W."/>
            <person name="Ke S."/>
            <person name="Chen Y.Y."/>
            <person name="Wu W.L."/>
            <person name="Hsu J.L."/>
            <person name="Lin Y.F."/>
            <person name="Huang M.D."/>
            <person name="Li C.Y."/>
            <person name="Huang L."/>
            <person name="Wang Z.W."/>
            <person name="Zhao X."/>
            <person name="Zhong W.Y."/>
            <person name="Peng D.H."/>
            <person name="Ahmad S."/>
            <person name="Lan S."/>
            <person name="Zhang J.S."/>
            <person name="Tsai W.C."/>
            <person name="Van de Peer Y."/>
            <person name="Liu Z.J."/>
        </authorList>
    </citation>
    <scope>NUCLEOTIDE SEQUENCE</scope>
    <source>
        <strain evidence="7">SCP</strain>
    </source>
</reference>
<dbReference type="PANTHER" id="PTHR16223">
    <property type="entry name" value="TRANSCRIPTION FACTOR BHLH83-RELATED"/>
    <property type="match status" value="1"/>
</dbReference>
<keyword evidence="8" id="KW-1185">Reference proteome</keyword>
<dbReference type="AlphaFoldDB" id="A0AAV9ADR3"/>
<reference evidence="7" key="2">
    <citation type="submission" date="2023-06" db="EMBL/GenBank/DDBJ databases">
        <authorList>
            <person name="Ma L."/>
            <person name="Liu K.-W."/>
            <person name="Li Z."/>
            <person name="Hsiao Y.-Y."/>
            <person name="Qi Y."/>
            <person name="Fu T."/>
            <person name="Tang G."/>
            <person name="Zhang D."/>
            <person name="Sun W.-H."/>
            <person name="Liu D.-K."/>
            <person name="Li Y."/>
            <person name="Chen G.-Z."/>
            <person name="Liu X.-D."/>
            <person name="Liao X.-Y."/>
            <person name="Jiang Y.-T."/>
            <person name="Yu X."/>
            <person name="Hao Y."/>
            <person name="Huang J."/>
            <person name="Zhao X.-W."/>
            <person name="Ke S."/>
            <person name="Chen Y.-Y."/>
            <person name="Wu W.-L."/>
            <person name="Hsu J.-L."/>
            <person name="Lin Y.-F."/>
            <person name="Huang M.-D."/>
            <person name="Li C.-Y."/>
            <person name="Huang L."/>
            <person name="Wang Z.-W."/>
            <person name="Zhao X."/>
            <person name="Zhong W.-Y."/>
            <person name="Peng D.-H."/>
            <person name="Ahmad S."/>
            <person name="Lan S."/>
            <person name="Zhang J.-S."/>
            <person name="Tsai W.-C."/>
            <person name="Van De Peer Y."/>
            <person name="Liu Z.-J."/>
        </authorList>
    </citation>
    <scope>NUCLEOTIDE SEQUENCE</scope>
    <source>
        <strain evidence="7">SCP</strain>
        <tissue evidence="7">Leaves</tissue>
    </source>
</reference>
<dbReference type="EMBL" id="JAUJYN010000010">
    <property type="protein sequence ID" value="KAK1262301.1"/>
    <property type="molecule type" value="Genomic_DNA"/>
</dbReference>
<evidence type="ECO:0000313" key="7">
    <source>
        <dbReference type="EMBL" id="KAK1262301.1"/>
    </source>
</evidence>
<evidence type="ECO:0000256" key="2">
    <source>
        <dbReference type="ARBA" id="ARBA00005510"/>
    </source>
</evidence>
<keyword evidence="3" id="KW-0805">Transcription regulation</keyword>
<proteinExistence type="inferred from homology"/>
<dbReference type="GO" id="GO:0000978">
    <property type="term" value="F:RNA polymerase II cis-regulatory region sequence-specific DNA binding"/>
    <property type="evidence" value="ECO:0007669"/>
    <property type="project" value="TreeGrafter"/>
</dbReference>
<comment type="similarity">
    <text evidence="2">Belongs to the bHLH protein family.</text>
</comment>
<evidence type="ECO:0000256" key="4">
    <source>
        <dbReference type="ARBA" id="ARBA00023163"/>
    </source>
</evidence>
<feature type="domain" description="BHLH" evidence="6">
    <location>
        <begin position="178"/>
        <end position="227"/>
    </location>
</feature>
<dbReference type="Proteomes" id="UP001179952">
    <property type="component" value="Unassembled WGS sequence"/>
</dbReference>
<keyword evidence="5" id="KW-0539">Nucleus</keyword>
<organism evidence="7 8">
    <name type="scientific">Acorus gramineus</name>
    <name type="common">Dwarf sweet flag</name>
    <dbReference type="NCBI Taxonomy" id="55184"/>
    <lineage>
        <taxon>Eukaryota</taxon>
        <taxon>Viridiplantae</taxon>
        <taxon>Streptophyta</taxon>
        <taxon>Embryophyta</taxon>
        <taxon>Tracheophyta</taxon>
        <taxon>Spermatophyta</taxon>
        <taxon>Magnoliopsida</taxon>
        <taxon>Liliopsida</taxon>
        <taxon>Acoraceae</taxon>
        <taxon>Acorus</taxon>
    </lineage>
</organism>
<dbReference type="PANTHER" id="PTHR16223:SF238">
    <property type="entry name" value="TRANSCRIPTION FACTOR BHLH114"/>
    <property type="match status" value="1"/>
</dbReference>
<evidence type="ECO:0000256" key="3">
    <source>
        <dbReference type="ARBA" id="ARBA00023015"/>
    </source>
</evidence>
<protein>
    <submittedName>
        <fullName evidence="7">Transcription factor</fullName>
    </submittedName>
</protein>
<evidence type="ECO:0000256" key="5">
    <source>
        <dbReference type="ARBA" id="ARBA00023242"/>
    </source>
</evidence>
<dbReference type="GO" id="GO:0005634">
    <property type="term" value="C:nucleus"/>
    <property type="evidence" value="ECO:0007669"/>
    <property type="project" value="UniProtKB-SubCell"/>
</dbReference>
<comment type="caution">
    <text evidence="7">The sequence shown here is derived from an EMBL/GenBank/DDBJ whole genome shotgun (WGS) entry which is preliminary data.</text>
</comment>
<name>A0AAV9ADR3_ACOGR</name>
<dbReference type="SUPFAM" id="SSF47459">
    <property type="entry name" value="HLH, helix-loop-helix DNA-binding domain"/>
    <property type="match status" value="1"/>
</dbReference>
<dbReference type="InterPro" id="IPR011598">
    <property type="entry name" value="bHLH_dom"/>
</dbReference>
<keyword evidence="4" id="KW-0804">Transcription</keyword>
<evidence type="ECO:0000313" key="8">
    <source>
        <dbReference type="Proteomes" id="UP001179952"/>
    </source>
</evidence>
<dbReference type="InterPro" id="IPR045843">
    <property type="entry name" value="IND-like"/>
</dbReference>
<dbReference type="PROSITE" id="PS50888">
    <property type="entry name" value="BHLH"/>
    <property type="match status" value="1"/>
</dbReference>
<evidence type="ECO:0000259" key="6">
    <source>
        <dbReference type="PROSITE" id="PS50888"/>
    </source>
</evidence>
<accession>A0AAV9ADR3</accession>